<dbReference type="EMBL" id="JBBNAE010000004">
    <property type="protein sequence ID" value="KAK9129611.1"/>
    <property type="molecule type" value="Genomic_DNA"/>
</dbReference>
<name>A0AAP0P6T9_9MAGN</name>
<protein>
    <submittedName>
        <fullName evidence="1">Uncharacterized protein</fullName>
    </submittedName>
</protein>
<organism evidence="1 2">
    <name type="scientific">Stephania japonica</name>
    <dbReference type="NCBI Taxonomy" id="461633"/>
    <lineage>
        <taxon>Eukaryota</taxon>
        <taxon>Viridiplantae</taxon>
        <taxon>Streptophyta</taxon>
        <taxon>Embryophyta</taxon>
        <taxon>Tracheophyta</taxon>
        <taxon>Spermatophyta</taxon>
        <taxon>Magnoliopsida</taxon>
        <taxon>Ranunculales</taxon>
        <taxon>Menispermaceae</taxon>
        <taxon>Menispermoideae</taxon>
        <taxon>Cissampelideae</taxon>
        <taxon>Stephania</taxon>
    </lineage>
</organism>
<sequence>MVHSIHMPRLEFHSPPILLNRSLVPSRGVENPSEIIMSIGVVTFQGTGFLQRLLCSSIVLSLDESTPQKPQILEILGAQSHGLSVILTSLCCRAFFFISNPKVQVSLGEKIIPLVWINLGDFVSPEKLLRGLSVPSKKTQAVPGPEAREGIGPFKLRAPPKTHQCLLQQPVKVQKPTHREVRVERLFLGFLPLNSIYCVSQESQVLGKQGVVAIGLVCNNGLAREKGLQLSRAAMITVEISSALLPFQLAQKLIRTVLQWNHNFPTTLKGNTFLRKRGSRCDPVLGLNHGNGRFR</sequence>
<evidence type="ECO:0000313" key="2">
    <source>
        <dbReference type="Proteomes" id="UP001417504"/>
    </source>
</evidence>
<comment type="caution">
    <text evidence="1">The sequence shown here is derived from an EMBL/GenBank/DDBJ whole genome shotgun (WGS) entry which is preliminary data.</text>
</comment>
<proteinExistence type="predicted"/>
<reference evidence="1 2" key="1">
    <citation type="submission" date="2024-01" db="EMBL/GenBank/DDBJ databases">
        <title>Genome assemblies of Stephania.</title>
        <authorList>
            <person name="Yang L."/>
        </authorList>
    </citation>
    <scope>NUCLEOTIDE SEQUENCE [LARGE SCALE GENOMIC DNA]</scope>
    <source>
        <strain evidence="1">QJT</strain>
        <tissue evidence="1">Leaf</tissue>
    </source>
</reference>
<evidence type="ECO:0000313" key="1">
    <source>
        <dbReference type="EMBL" id="KAK9129611.1"/>
    </source>
</evidence>
<dbReference type="Proteomes" id="UP001417504">
    <property type="component" value="Unassembled WGS sequence"/>
</dbReference>
<dbReference type="AlphaFoldDB" id="A0AAP0P6T9"/>
<accession>A0AAP0P6T9</accession>
<gene>
    <name evidence="1" type="ORF">Sjap_010098</name>
</gene>
<keyword evidence="2" id="KW-1185">Reference proteome</keyword>